<organism evidence="6 7">
    <name type="scientific">Thermoflavimicrobium dichotomicum</name>
    <dbReference type="NCBI Taxonomy" id="46223"/>
    <lineage>
        <taxon>Bacteria</taxon>
        <taxon>Bacillati</taxon>
        <taxon>Bacillota</taxon>
        <taxon>Bacilli</taxon>
        <taxon>Bacillales</taxon>
        <taxon>Thermoactinomycetaceae</taxon>
        <taxon>Thermoflavimicrobium</taxon>
    </lineage>
</organism>
<dbReference type="PANTHER" id="PTHR43401:SF2">
    <property type="entry name" value="L-THREONINE 3-DEHYDROGENASE"/>
    <property type="match status" value="1"/>
</dbReference>
<dbReference type="SUPFAM" id="SSF50129">
    <property type="entry name" value="GroES-like"/>
    <property type="match status" value="1"/>
</dbReference>
<dbReference type="EMBL" id="FORR01000002">
    <property type="protein sequence ID" value="SFI78982.1"/>
    <property type="molecule type" value="Genomic_DNA"/>
</dbReference>
<keyword evidence="2 4" id="KW-0862">Zinc</keyword>
<dbReference type="Proteomes" id="UP000199545">
    <property type="component" value="Unassembled WGS sequence"/>
</dbReference>
<dbReference type="InterPro" id="IPR036291">
    <property type="entry name" value="NAD(P)-bd_dom_sf"/>
</dbReference>
<evidence type="ECO:0000256" key="3">
    <source>
        <dbReference type="ARBA" id="ARBA00023002"/>
    </source>
</evidence>
<accession>A0A1I3L2M6</accession>
<protein>
    <recommendedName>
        <fullName evidence="5">Enoyl reductase (ER) domain-containing protein</fullName>
    </recommendedName>
</protein>
<dbReference type="STRING" id="46223.SAMN05421852_10215"/>
<dbReference type="InterPro" id="IPR020843">
    <property type="entry name" value="ER"/>
</dbReference>
<dbReference type="GO" id="GO:0016491">
    <property type="term" value="F:oxidoreductase activity"/>
    <property type="evidence" value="ECO:0007669"/>
    <property type="project" value="UniProtKB-KW"/>
</dbReference>
<dbReference type="Gene3D" id="3.90.180.10">
    <property type="entry name" value="Medium-chain alcohol dehydrogenases, catalytic domain"/>
    <property type="match status" value="1"/>
</dbReference>
<dbReference type="InterPro" id="IPR013154">
    <property type="entry name" value="ADH-like_N"/>
</dbReference>
<feature type="domain" description="Enoyl reductase (ER)" evidence="5">
    <location>
        <begin position="11"/>
        <end position="336"/>
    </location>
</feature>
<dbReference type="Pfam" id="PF08240">
    <property type="entry name" value="ADH_N"/>
    <property type="match status" value="1"/>
</dbReference>
<name>A0A1I3L2M6_9BACL</name>
<dbReference type="Gene3D" id="3.40.50.720">
    <property type="entry name" value="NAD(P)-binding Rossmann-like Domain"/>
    <property type="match status" value="1"/>
</dbReference>
<dbReference type="InterPro" id="IPR013149">
    <property type="entry name" value="ADH-like_C"/>
</dbReference>
<dbReference type="CDD" id="cd08261">
    <property type="entry name" value="Zn_ADH7"/>
    <property type="match status" value="1"/>
</dbReference>
<dbReference type="GO" id="GO:0008270">
    <property type="term" value="F:zinc ion binding"/>
    <property type="evidence" value="ECO:0007669"/>
    <property type="project" value="InterPro"/>
</dbReference>
<evidence type="ECO:0000313" key="6">
    <source>
        <dbReference type="EMBL" id="SFI78982.1"/>
    </source>
</evidence>
<dbReference type="OrthoDB" id="9770238at2"/>
<reference evidence="6 7" key="1">
    <citation type="submission" date="2016-10" db="EMBL/GenBank/DDBJ databases">
        <authorList>
            <person name="de Groot N.N."/>
        </authorList>
    </citation>
    <scope>NUCLEOTIDE SEQUENCE [LARGE SCALE GENOMIC DNA]</scope>
    <source>
        <strain evidence="6 7">DSM 44778</strain>
    </source>
</reference>
<keyword evidence="3" id="KW-0560">Oxidoreductase</keyword>
<evidence type="ECO:0000313" key="7">
    <source>
        <dbReference type="Proteomes" id="UP000199545"/>
    </source>
</evidence>
<gene>
    <name evidence="6" type="ORF">SAMN05421852_10215</name>
</gene>
<dbReference type="InterPro" id="IPR011032">
    <property type="entry name" value="GroES-like_sf"/>
</dbReference>
<dbReference type="SMART" id="SM00829">
    <property type="entry name" value="PKS_ER"/>
    <property type="match status" value="1"/>
</dbReference>
<evidence type="ECO:0000256" key="1">
    <source>
        <dbReference type="ARBA" id="ARBA00022723"/>
    </source>
</evidence>
<comment type="similarity">
    <text evidence="4">Belongs to the zinc-containing alcohol dehydrogenase family.</text>
</comment>
<evidence type="ECO:0000256" key="2">
    <source>
        <dbReference type="ARBA" id="ARBA00022833"/>
    </source>
</evidence>
<dbReference type="PROSITE" id="PS00059">
    <property type="entry name" value="ADH_ZINC"/>
    <property type="match status" value="1"/>
</dbReference>
<dbReference type="AlphaFoldDB" id="A0A1I3L2M6"/>
<keyword evidence="7" id="KW-1185">Reference proteome</keyword>
<dbReference type="SUPFAM" id="SSF51735">
    <property type="entry name" value="NAD(P)-binding Rossmann-fold domains"/>
    <property type="match status" value="1"/>
</dbReference>
<evidence type="ECO:0000256" key="4">
    <source>
        <dbReference type="RuleBase" id="RU361277"/>
    </source>
</evidence>
<comment type="cofactor">
    <cofactor evidence="4">
        <name>Zn(2+)</name>
        <dbReference type="ChEBI" id="CHEBI:29105"/>
    </cofactor>
</comment>
<evidence type="ECO:0000259" key="5">
    <source>
        <dbReference type="SMART" id="SM00829"/>
    </source>
</evidence>
<keyword evidence="1 4" id="KW-0479">Metal-binding</keyword>
<dbReference type="InterPro" id="IPR002328">
    <property type="entry name" value="ADH_Zn_CS"/>
</dbReference>
<dbReference type="Pfam" id="PF00107">
    <property type="entry name" value="ADH_zinc_N"/>
    <property type="match status" value="1"/>
</dbReference>
<proteinExistence type="inferred from homology"/>
<sequence>MLAAVMEKPFSIHFKEVARPQVGPHDVLVRIKAAGICGSDVHFYDGSNPYANYPQIFGHELSGIIEEVGSQVKERKVGERVVVEPAIPCGRCYPCRVGKPNACGNIDMIGSVRPGGFAEFLLVPEAHVHVMPDEMSFEIGALCEPFTIGRQAIQRADIQPGQTVTILGMGPIGLTILAQLKQEHDVNVFAVDVVPERLEISRRLGADVLINAKDVNLLAEMDRLTGGEGSNIVIEAAGLPLTIEQTIHLVSPGGRIVIVGLTGKDVTFPGQLLTKKNIELFGTRHSVNQFPEVLRFLSQNRELAESFITEVMPFQHIESALKKAKNHPDKVVKIVLTYQARS</sequence>
<dbReference type="PANTHER" id="PTHR43401">
    <property type="entry name" value="L-THREONINE 3-DEHYDROGENASE"/>
    <property type="match status" value="1"/>
</dbReference>
<dbReference type="InterPro" id="IPR050129">
    <property type="entry name" value="Zn_alcohol_dh"/>
</dbReference>